<gene>
    <name evidence="3" type="ORF">NC998_27380</name>
</gene>
<dbReference type="PANTHER" id="PTHR10098">
    <property type="entry name" value="RAPSYN-RELATED"/>
    <property type="match status" value="1"/>
</dbReference>
<reference evidence="3 4" key="1">
    <citation type="submission" date="2022-04" db="EMBL/GenBank/DDBJ databases">
        <title>Positive selection, recombination, and allopatry shape intraspecific diversity of widespread and dominant cyanobacteria.</title>
        <authorList>
            <person name="Wei J."/>
            <person name="Shu W."/>
            <person name="Hu C."/>
        </authorList>
    </citation>
    <scope>NUCLEOTIDE SEQUENCE [LARGE SCALE GENOMIC DNA]</scope>
    <source>
        <strain evidence="3 4">GB2-A4</strain>
    </source>
</reference>
<dbReference type="Pfam" id="PF13374">
    <property type="entry name" value="TPR_10"/>
    <property type="match status" value="1"/>
</dbReference>
<feature type="repeat" description="TPR" evidence="1">
    <location>
        <begin position="265"/>
        <end position="298"/>
    </location>
</feature>
<dbReference type="Gene3D" id="1.25.40.10">
    <property type="entry name" value="Tetratricopeptide repeat domain"/>
    <property type="match status" value="2"/>
</dbReference>
<name>A0ABV0JG93_9CYAN</name>
<dbReference type="EMBL" id="JAMPKM010000046">
    <property type="protein sequence ID" value="MEP0820813.1"/>
    <property type="molecule type" value="Genomic_DNA"/>
</dbReference>
<feature type="repeat" description="TPR" evidence="1">
    <location>
        <begin position="185"/>
        <end position="218"/>
    </location>
</feature>
<dbReference type="PROSITE" id="PS50005">
    <property type="entry name" value="TPR"/>
    <property type="match status" value="4"/>
</dbReference>
<evidence type="ECO:0000259" key="2">
    <source>
        <dbReference type="Pfam" id="PF12770"/>
    </source>
</evidence>
<dbReference type="SMART" id="SM00028">
    <property type="entry name" value="TPR"/>
    <property type="match status" value="8"/>
</dbReference>
<sequence>MSPSFAVNSVPSSPLIQKASQSRRADQLLQQGNQQYQAGKLEAALKSWQAAQLQYQQLQDRQGEASVLANIGATYAMMERYREAVTTLETLLPIAQALNLTRIAAEAQGSLGLAYGSLDNYSQAITAHRSAGKLMRALGDRQGLGQVLLNLGNSFEAVGDYDSAKSAYEQSLKLAQQTSDRPGEAIAQSNLGALYANLGQYDDAIAALERGLSLAKATGNQSSQASTLINLGAVYHSQQEVEKALGYYQQSLAIAQQTQQRQRQVEALGSLGIAYADKGDYPKALKFLQQGLNLAKSLDSPQLEGKTLNNLGHTLLEAGRLTEAETQLRAAIKLLDGIRPGLSDTYKISIFDTQVQTYNLLQQVLIAAKQPEAALEISEQGRARAFVELLSRRVSQQSHQKSVKSDESRLTIDQLKQIARQQNATLVEYAIVFDDDFKFQGKQRGREQDLYIWVVNPSGQISFRQVDLKPLWQQDLTLSQLVNAGRCLNGSPACDRLIQSVISKAVNRNKQLTFPETPLPTHSTDPHPDDEKNIALQRLHSLLIEPIADLLPTNPNTRIIFIPQESLFLVPFPALQDEKGQYLIQRHTILSSPAIQVLALTHQQRQQARKSRQASPLVVGNPVMPVVSVAPGQPPEQLSPLPNAEEEAHKVAQLLNTVAITGSQATKISIKQKLPQAQIIHLATHGLLEYGSQGDYVSLEGIGVPGAIALAPSGDDNGLLTASEILDLQLQAELVVLSACETGRGRITGDGVVGLSRAFISAGVPSVVVSLWAVPDDATAQLMVAFYQNLQQHSDKAQALRQAMLATMNDHPSPFDWAAFTLVGEAQ</sequence>
<dbReference type="Pfam" id="PF13424">
    <property type="entry name" value="TPR_12"/>
    <property type="match status" value="2"/>
</dbReference>
<keyword evidence="1" id="KW-0802">TPR repeat</keyword>
<feature type="repeat" description="TPR" evidence="1">
    <location>
        <begin position="145"/>
        <end position="178"/>
    </location>
</feature>
<keyword evidence="4" id="KW-1185">Reference proteome</keyword>
<feature type="repeat" description="TPR" evidence="1">
    <location>
        <begin position="225"/>
        <end position="258"/>
    </location>
</feature>
<feature type="domain" description="CHAT" evidence="2">
    <location>
        <begin position="535"/>
        <end position="825"/>
    </location>
</feature>
<evidence type="ECO:0000256" key="1">
    <source>
        <dbReference type="PROSITE-ProRule" id="PRU00339"/>
    </source>
</evidence>
<dbReference type="InterPro" id="IPR024983">
    <property type="entry name" value="CHAT_dom"/>
</dbReference>
<dbReference type="InterPro" id="IPR019734">
    <property type="entry name" value="TPR_rpt"/>
</dbReference>
<comment type="caution">
    <text evidence="3">The sequence shown here is derived from an EMBL/GenBank/DDBJ whole genome shotgun (WGS) entry which is preliminary data.</text>
</comment>
<dbReference type="InterPro" id="IPR011990">
    <property type="entry name" value="TPR-like_helical_dom_sf"/>
</dbReference>
<dbReference type="PANTHER" id="PTHR10098:SF108">
    <property type="entry name" value="TETRATRICOPEPTIDE REPEAT PROTEIN 28"/>
    <property type="match status" value="1"/>
</dbReference>
<evidence type="ECO:0000313" key="4">
    <source>
        <dbReference type="Proteomes" id="UP001464891"/>
    </source>
</evidence>
<evidence type="ECO:0000313" key="3">
    <source>
        <dbReference type="EMBL" id="MEP0820813.1"/>
    </source>
</evidence>
<dbReference type="Pfam" id="PF12770">
    <property type="entry name" value="CHAT"/>
    <property type="match status" value="1"/>
</dbReference>
<dbReference type="Proteomes" id="UP001464891">
    <property type="component" value="Unassembled WGS sequence"/>
</dbReference>
<organism evidence="3 4">
    <name type="scientific">Trichocoleus desertorum GB2-A4</name>
    <dbReference type="NCBI Taxonomy" id="2933944"/>
    <lineage>
        <taxon>Bacteria</taxon>
        <taxon>Bacillati</taxon>
        <taxon>Cyanobacteriota</taxon>
        <taxon>Cyanophyceae</taxon>
        <taxon>Leptolyngbyales</taxon>
        <taxon>Trichocoleusaceae</taxon>
        <taxon>Trichocoleus</taxon>
    </lineage>
</organism>
<proteinExistence type="predicted"/>
<accession>A0ABV0JG93</accession>
<protein>
    <submittedName>
        <fullName evidence="3">CHAT domain-containing protein</fullName>
    </submittedName>
</protein>
<dbReference type="SUPFAM" id="SSF48452">
    <property type="entry name" value="TPR-like"/>
    <property type="match status" value="2"/>
</dbReference>